<reference evidence="4 5" key="1">
    <citation type="submission" date="2023-05" db="EMBL/GenBank/DDBJ databases">
        <title>Actinoplanes sp. NEAU-A12 genome sequencing.</title>
        <authorList>
            <person name="Wang Z.-S."/>
        </authorList>
    </citation>
    <scope>NUCLEOTIDE SEQUENCE [LARGE SCALE GENOMIC DNA]</scope>
    <source>
        <strain evidence="4 5">NEAU-A12</strain>
    </source>
</reference>
<keyword evidence="1" id="KW-0808">Transferase</keyword>
<dbReference type="Gene3D" id="3.40.630.30">
    <property type="match status" value="1"/>
</dbReference>
<gene>
    <name evidence="4" type="ORF">QLQ12_07155</name>
</gene>
<evidence type="ECO:0000259" key="3">
    <source>
        <dbReference type="PROSITE" id="PS51186"/>
    </source>
</evidence>
<dbReference type="InterPro" id="IPR000182">
    <property type="entry name" value="GNAT_dom"/>
</dbReference>
<comment type="caution">
    <text evidence="4">The sequence shown here is derived from an EMBL/GenBank/DDBJ whole genome shotgun (WGS) entry which is preliminary data.</text>
</comment>
<dbReference type="CDD" id="cd04301">
    <property type="entry name" value="NAT_SF"/>
    <property type="match status" value="1"/>
</dbReference>
<dbReference type="PANTHER" id="PTHR43877">
    <property type="entry name" value="AMINOALKYLPHOSPHONATE N-ACETYLTRANSFERASE-RELATED-RELATED"/>
    <property type="match status" value="1"/>
</dbReference>
<evidence type="ECO:0000256" key="2">
    <source>
        <dbReference type="ARBA" id="ARBA00023315"/>
    </source>
</evidence>
<sequence length="167" mass="18410">MTVLLRPADDTDVAAVGALHHRSRADAYAHLIAPETFAARGPEALSAWWVERWRWERETHRMTLAEVDGVLAGFTYTGPSETPDAAELYAIHVDPRRVGTGVGRELMVHALGELAGFGAGRAVLWVLADNPVARRFYERGGWAADGVTRVEAVNDQPLPQLRYSRPL</sequence>
<evidence type="ECO:0000313" key="4">
    <source>
        <dbReference type="EMBL" id="MDI6098379.1"/>
    </source>
</evidence>
<accession>A0ABT6WF80</accession>
<dbReference type="RefSeq" id="WP_282758004.1">
    <property type="nucleotide sequence ID" value="NZ_JASCTH010000004.1"/>
</dbReference>
<evidence type="ECO:0000256" key="1">
    <source>
        <dbReference type="ARBA" id="ARBA00022679"/>
    </source>
</evidence>
<dbReference type="SUPFAM" id="SSF55729">
    <property type="entry name" value="Acyl-CoA N-acyltransferases (Nat)"/>
    <property type="match status" value="1"/>
</dbReference>
<dbReference type="Pfam" id="PF00583">
    <property type="entry name" value="Acetyltransf_1"/>
    <property type="match status" value="1"/>
</dbReference>
<dbReference type="InterPro" id="IPR016181">
    <property type="entry name" value="Acyl_CoA_acyltransferase"/>
</dbReference>
<evidence type="ECO:0000313" key="5">
    <source>
        <dbReference type="Proteomes" id="UP001241758"/>
    </source>
</evidence>
<dbReference type="Proteomes" id="UP001241758">
    <property type="component" value="Unassembled WGS sequence"/>
</dbReference>
<protein>
    <submittedName>
        <fullName evidence="4">GNAT family N-acetyltransferase</fullName>
    </submittedName>
</protein>
<keyword evidence="5" id="KW-1185">Reference proteome</keyword>
<organism evidence="4 5">
    <name type="scientific">Actinoplanes sandaracinus</name>
    <dbReference type="NCBI Taxonomy" id="3045177"/>
    <lineage>
        <taxon>Bacteria</taxon>
        <taxon>Bacillati</taxon>
        <taxon>Actinomycetota</taxon>
        <taxon>Actinomycetes</taxon>
        <taxon>Micromonosporales</taxon>
        <taxon>Micromonosporaceae</taxon>
        <taxon>Actinoplanes</taxon>
    </lineage>
</organism>
<dbReference type="EMBL" id="JASCTH010000004">
    <property type="protein sequence ID" value="MDI6098379.1"/>
    <property type="molecule type" value="Genomic_DNA"/>
</dbReference>
<proteinExistence type="predicted"/>
<keyword evidence="2" id="KW-0012">Acyltransferase</keyword>
<dbReference type="PROSITE" id="PS51186">
    <property type="entry name" value="GNAT"/>
    <property type="match status" value="1"/>
</dbReference>
<dbReference type="InterPro" id="IPR050832">
    <property type="entry name" value="Bact_Acetyltransf"/>
</dbReference>
<feature type="domain" description="N-acetyltransferase" evidence="3">
    <location>
        <begin position="3"/>
        <end position="167"/>
    </location>
</feature>
<name>A0ABT6WF80_9ACTN</name>